<comment type="caution">
    <text evidence="1">The sequence shown here is derived from an EMBL/GenBank/DDBJ whole genome shotgun (WGS) entry which is preliminary data.</text>
</comment>
<dbReference type="Proteomes" id="UP000180194">
    <property type="component" value="Unassembled WGS sequence"/>
</dbReference>
<dbReference type="EMBL" id="MBRJ01000040">
    <property type="protein sequence ID" value="OHX44688.1"/>
    <property type="molecule type" value="Genomic_DNA"/>
</dbReference>
<proteinExistence type="predicted"/>
<evidence type="ECO:0000313" key="1">
    <source>
        <dbReference type="EMBL" id="OHX44688.1"/>
    </source>
</evidence>
<organism evidence="1 2">
    <name type="scientific">Cytobacillus oceanisediminis</name>
    <dbReference type="NCBI Taxonomy" id="665099"/>
    <lineage>
        <taxon>Bacteria</taxon>
        <taxon>Bacillati</taxon>
        <taxon>Bacillota</taxon>
        <taxon>Bacilli</taxon>
        <taxon>Bacillales</taxon>
        <taxon>Bacillaceae</taxon>
        <taxon>Cytobacillus</taxon>
    </lineage>
</organism>
<evidence type="ECO:0000313" key="2">
    <source>
        <dbReference type="Proteomes" id="UP000180194"/>
    </source>
</evidence>
<sequence>MNKSAYEYEEKKKKELLNSFAFNEIVQKQFVLNLTIENSYLLKEAVLSFNYYPNQEIAIHKPTRSYEQLALF</sequence>
<dbReference type="RefSeq" id="WP_071158564.1">
    <property type="nucleotide sequence ID" value="NZ_MBRJ01000040.1"/>
</dbReference>
<accession>A0ABX3CN99</accession>
<protein>
    <submittedName>
        <fullName evidence="1">Uncharacterized protein</fullName>
    </submittedName>
</protein>
<gene>
    <name evidence="1" type="ORF">BBV17_24575</name>
</gene>
<name>A0ABX3CN99_9BACI</name>
<keyword evidence="2" id="KW-1185">Reference proteome</keyword>
<reference evidence="1 2" key="1">
    <citation type="submission" date="2016-07" db="EMBL/GenBank/DDBJ databases">
        <title>Bacillus oceanisediminis whole genome.</title>
        <authorList>
            <person name="Pal Y."/>
            <person name="Verma A."/>
            <person name="Mual P."/>
            <person name="Srinivasan K."/>
        </authorList>
    </citation>
    <scope>NUCLEOTIDE SEQUENCE [LARGE SCALE GENOMIC DNA]</scope>
    <source>
        <strain evidence="1 2">Bhandara28</strain>
    </source>
</reference>